<evidence type="ECO:0000313" key="3">
    <source>
        <dbReference type="Proteomes" id="UP000315388"/>
    </source>
</evidence>
<feature type="transmembrane region" description="Helical" evidence="1">
    <location>
        <begin position="12"/>
        <end position="32"/>
    </location>
</feature>
<dbReference type="OrthoDB" id="8455424at2"/>
<keyword evidence="1" id="KW-1133">Transmembrane helix</keyword>
<reference evidence="2 3" key="1">
    <citation type="journal article" date="2003" name="Int. J. Syst. Evol. Microbiol.">
        <title>Towards a standardized format for the description of a novel species (of an established genus): Ochrobactrum gallinifaecis sp. nov.</title>
        <authorList>
            <person name="Kampfer P."/>
            <person name="Buczolits S."/>
            <person name="Albrecht A."/>
            <person name="Busse H.J."/>
            <person name="Stackebrandt E."/>
        </authorList>
    </citation>
    <scope>NUCLEOTIDE SEQUENCE [LARGE SCALE GENOMIC DNA]</scope>
    <source>
        <strain evidence="2 3">ISO 196</strain>
    </source>
</reference>
<dbReference type="RefSeq" id="WP_140905185.1">
    <property type="nucleotide sequence ID" value="NZ_JBHTMD010000007.1"/>
</dbReference>
<evidence type="ECO:0000313" key="2">
    <source>
        <dbReference type="EMBL" id="TPF75210.1"/>
    </source>
</evidence>
<organism evidence="2 3">
    <name type="scientific">Brucella gallinifaecis</name>
    <dbReference type="NCBI Taxonomy" id="215590"/>
    <lineage>
        <taxon>Bacteria</taxon>
        <taxon>Pseudomonadati</taxon>
        <taxon>Pseudomonadota</taxon>
        <taxon>Alphaproteobacteria</taxon>
        <taxon>Hyphomicrobiales</taxon>
        <taxon>Brucellaceae</taxon>
        <taxon>Brucella/Ochrobactrum group</taxon>
        <taxon>Brucella</taxon>
    </lineage>
</organism>
<evidence type="ECO:0000256" key="1">
    <source>
        <dbReference type="SAM" id="Phobius"/>
    </source>
</evidence>
<dbReference type="AlphaFoldDB" id="A0A502BMU2"/>
<keyword evidence="3" id="KW-1185">Reference proteome</keyword>
<comment type="caution">
    <text evidence="2">The sequence shown here is derived from an EMBL/GenBank/DDBJ whole genome shotgun (WGS) entry which is preliminary data.</text>
</comment>
<keyword evidence="1" id="KW-0812">Transmembrane</keyword>
<sequence length="93" mass="10133">MNVIWSLIPNWLKFAAAAVLAAFLCLGAGYTYGTMKERQRSALAAAEATAKAIQKRADIDEEVINMDAVALCKQLGGMREQCDQLRGMEANQP</sequence>
<proteinExistence type="predicted"/>
<keyword evidence="1" id="KW-0472">Membrane</keyword>
<dbReference type="EMBL" id="VEWJ01000006">
    <property type="protein sequence ID" value="TPF75210.1"/>
    <property type="molecule type" value="Genomic_DNA"/>
</dbReference>
<dbReference type="Proteomes" id="UP000315388">
    <property type="component" value="Unassembled WGS sequence"/>
</dbReference>
<accession>A0A502BMU2</accession>
<protein>
    <submittedName>
        <fullName evidence="2">Uncharacterized protein</fullName>
    </submittedName>
</protein>
<name>A0A502BMU2_9HYPH</name>
<gene>
    <name evidence="2" type="ORF">FHY56_10865</name>
</gene>